<dbReference type="Proteomes" id="UP000240418">
    <property type="component" value="Unassembled WGS sequence"/>
</dbReference>
<comment type="similarity">
    <text evidence="1">Belongs to the metallophosphoesterase superfamily. YfcE family.</text>
</comment>
<dbReference type="Gene3D" id="3.60.21.10">
    <property type="match status" value="1"/>
</dbReference>
<reference evidence="3 4" key="1">
    <citation type="submission" date="2018-03" db="EMBL/GenBank/DDBJ databases">
        <title>Genomic Encyclopedia of Archaeal and Bacterial Type Strains, Phase II (KMG-II): from individual species to whole genera.</title>
        <authorList>
            <person name="Goeker M."/>
        </authorList>
    </citation>
    <scope>NUCLEOTIDE SEQUENCE [LARGE SCALE GENOMIC DNA]</scope>
    <source>
        <strain evidence="3 4">DSM 100673</strain>
    </source>
</reference>
<dbReference type="Pfam" id="PF12850">
    <property type="entry name" value="Metallophos_2"/>
    <property type="match status" value="1"/>
</dbReference>
<dbReference type="AlphaFoldDB" id="A0A2P8F6T9"/>
<dbReference type="InterPro" id="IPR024654">
    <property type="entry name" value="Calcineurin-like_PHP_lpxH"/>
</dbReference>
<dbReference type="SUPFAM" id="SSF56300">
    <property type="entry name" value="Metallo-dependent phosphatases"/>
    <property type="match status" value="1"/>
</dbReference>
<dbReference type="InterPro" id="IPR029052">
    <property type="entry name" value="Metallo-depent_PP-like"/>
</dbReference>
<feature type="domain" description="Calcineurin-like phosphoesterase" evidence="2">
    <location>
        <begin position="41"/>
        <end position="217"/>
    </location>
</feature>
<evidence type="ECO:0000256" key="1">
    <source>
        <dbReference type="ARBA" id="ARBA00008950"/>
    </source>
</evidence>
<dbReference type="CDD" id="cd00838">
    <property type="entry name" value="MPP_superfamily"/>
    <property type="match status" value="1"/>
</dbReference>
<name>A0A2P8F6T9_9RHOB</name>
<evidence type="ECO:0000313" key="4">
    <source>
        <dbReference type="Proteomes" id="UP000240418"/>
    </source>
</evidence>
<keyword evidence="4" id="KW-1185">Reference proteome</keyword>
<comment type="caution">
    <text evidence="3">The sequence shown here is derived from an EMBL/GenBank/DDBJ whole genome shotgun (WGS) entry which is preliminary data.</text>
</comment>
<organism evidence="3 4">
    <name type="scientific">Shimia abyssi</name>
    <dbReference type="NCBI Taxonomy" id="1662395"/>
    <lineage>
        <taxon>Bacteria</taxon>
        <taxon>Pseudomonadati</taxon>
        <taxon>Pseudomonadota</taxon>
        <taxon>Alphaproteobacteria</taxon>
        <taxon>Rhodobacterales</taxon>
        <taxon>Roseobacteraceae</taxon>
    </lineage>
</organism>
<dbReference type="EMBL" id="PYGJ01000018">
    <property type="protein sequence ID" value="PSL17429.1"/>
    <property type="molecule type" value="Genomic_DNA"/>
</dbReference>
<proteinExistence type="inferred from homology"/>
<evidence type="ECO:0000259" key="2">
    <source>
        <dbReference type="Pfam" id="PF12850"/>
    </source>
</evidence>
<accession>A0A2P8F6T9</accession>
<sequence>MQEMQDLGTLQGDVLLFGGPYSNLQASEAVLGEAAERGILAGNAICTGDVTAYCGQPRETVAALRAWGCVVVAGNCEVQLAAEAMDCGCGFEAGTACDLLSAGWFAHVSREVDVAARVWMAGLPGMVVFRHAGRRVAVIHGGVTEIARFIWETSPEAVFAEEVAAIEAAAGPVDMVVAGHSGIAFRREVAGVMWVNAGVIGMPPHNGLQATSFAILSENGIEICDLRYDAREAFAEMQRAGLTQGYDRALLSGYWPSEDVLPSDLRESSRASG</sequence>
<evidence type="ECO:0000313" key="3">
    <source>
        <dbReference type="EMBL" id="PSL17429.1"/>
    </source>
</evidence>
<gene>
    <name evidence="3" type="ORF">CLV88_118104</name>
</gene>
<protein>
    <submittedName>
        <fullName evidence="3">Calcineurin-like phosphoesterase family protein</fullName>
    </submittedName>
</protein>